<sequence length="91" mass="10035">MDLWQLPWVWVVAGLVLGVAEMIIPGFIFLGFSIGAVVTGALVWIGIVGNSVPITLITFAILSIIAWLALRKLMGVRRGQVKHWHDDINEN</sequence>
<protein>
    <recommendedName>
        <fullName evidence="4">NfeD-like C-terminal domain-containing protein</fullName>
    </recommendedName>
</protein>
<keyword evidence="1" id="KW-0812">Transmembrane</keyword>
<feature type="transmembrane region" description="Helical" evidence="1">
    <location>
        <begin position="29"/>
        <end position="47"/>
    </location>
</feature>
<gene>
    <name evidence="2" type="ORF">BMG03_00330</name>
</gene>
<feature type="transmembrane region" description="Helical" evidence="1">
    <location>
        <begin position="53"/>
        <end position="70"/>
    </location>
</feature>
<evidence type="ECO:0000256" key="1">
    <source>
        <dbReference type="SAM" id="Phobius"/>
    </source>
</evidence>
<evidence type="ECO:0000313" key="2">
    <source>
        <dbReference type="EMBL" id="AQS46410.1"/>
    </source>
</evidence>
<keyword evidence="1" id="KW-0472">Membrane</keyword>
<evidence type="ECO:0008006" key="4">
    <source>
        <dbReference type="Google" id="ProtNLM"/>
    </source>
</evidence>
<organism evidence="2 3">
    <name type="scientific">Thioclava nitratireducens</name>
    <dbReference type="NCBI Taxonomy" id="1915078"/>
    <lineage>
        <taxon>Bacteria</taxon>
        <taxon>Pseudomonadati</taxon>
        <taxon>Pseudomonadota</taxon>
        <taxon>Alphaproteobacteria</taxon>
        <taxon>Rhodobacterales</taxon>
        <taxon>Paracoccaceae</taxon>
        <taxon>Thioclava</taxon>
    </lineage>
</organism>
<keyword evidence="1" id="KW-1133">Transmembrane helix</keyword>
<accession>A0ABM6ICK4</accession>
<proteinExistence type="predicted"/>
<evidence type="ECO:0000313" key="3">
    <source>
        <dbReference type="Proteomes" id="UP000185622"/>
    </source>
</evidence>
<name>A0ABM6ICK4_9RHOB</name>
<reference evidence="2 3" key="1">
    <citation type="submission" date="2017-01" db="EMBL/GenBank/DDBJ databases">
        <title>The complete genome sequence of a sulfur-oxidizing marine bacterium Thioclava sp. 25B10_4T.</title>
        <authorList>
            <person name="Liu Y."/>
            <person name="Lai Q."/>
            <person name="Shao Z."/>
        </authorList>
    </citation>
    <scope>NUCLEOTIDE SEQUENCE [LARGE SCALE GENOMIC DNA]</scope>
    <source>
        <strain evidence="2 3">25B10_4</strain>
    </source>
</reference>
<keyword evidence="3" id="KW-1185">Reference proteome</keyword>
<feature type="transmembrane region" description="Helical" evidence="1">
    <location>
        <begin position="6"/>
        <end position="24"/>
    </location>
</feature>
<dbReference type="EMBL" id="CP019437">
    <property type="protein sequence ID" value="AQS46410.1"/>
    <property type="molecule type" value="Genomic_DNA"/>
</dbReference>
<dbReference type="Proteomes" id="UP000185622">
    <property type="component" value="Chromosome"/>
</dbReference>